<evidence type="ECO:0000313" key="2">
    <source>
        <dbReference type="Proteomes" id="UP001188597"/>
    </source>
</evidence>
<protein>
    <submittedName>
        <fullName evidence="1">Uncharacterized protein</fullName>
    </submittedName>
</protein>
<evidence type="ECO:0000313" key="1">
    <source>
        <dbReference type="EMBL" id="KAK3041377.1"/>
    </source>
</evidence>
<accession>A0AA88X7G6</accession>
<dbReference type="AlphaFoldDB" id="A0AA88X7G6"/>
<gene>
    <name evidence="1" type="ORF">RJ639_001575</name>
</gene>
<dbReference type="InterPro" id="IPR055336">
    <property type="entry name" value="At4g00755-like"/>
</dbReference>
<organism evidence="1 2">
    <name type="scientific">Escallonia herrerae</name>
    <dbReference type="NCBI Taxonomy" id="1293975"/>
    <lineage>
        <taxon>Eukaryota</taxon>
        <taxon>Viridiplantae</taxon>
        <taxon>Streptophyta</taxon>
        <taxon>Embryophyta</taxon>
        <taxon>Tracheophyta</taxon>
        <taxon>Spermatophyta</taxon>
        <taxon>Magnoliopsida</taxon>
        <taxon>eudicotyledons</taxon>
        <taxon>Gunneridae</taxon>
        <taxon>Pentapetalae</taxon>
        <taxon>asterids</taxon>
        <taxon>campanulids</taxon>
        <taxon>Escalloniales</taxon>
        <taxon>Escalloniaceae</taxon>
        <taxon>Escallonia</taxon>
    </lineage>
</organism>
<keyword evidence="2" id="KW-1185">Reference proteome</keyword>
<dbReference type="PANTHER" id="PTHR39741:SF14">
    <property type="entry name" value="F-BOX DOMAIN-CONTAINING PROTEIN"/>
    <property type="match status" value="1"/>
</dbReference>
<comment type="caution">
    <text evidence="1">The sequence shown here is derived from an EMBL/GenBank/DDBJ whole genome shotgun (WGS) entry which is preliminary data.</text>
</comment>
<sequence>MVGRYNKWEREKDCRKGGEDVGDNVDVGDVGGDVVELVVVAGVVEPSSIKESVEIGSSTRMEWEVLERDHRAYASLFQALKAFAVTDCIADAVSASRTDMYPDESIANTLDPRERFLWGYCYWSSKGQSDPDVPESLIYGLNASFCIITEINIKPFWPIFSQAFQYAQQSVYDFEWVILNPLLMSRVILCNFKRNNGLTTSLYGHTLHRSSQWLSSVRKMESGAGSTTSRWVHTV</sequence>
<dbReference type="EMBL" id="JAVXUP010000035">
    <property type="protein sequence ID" value="KAK3041377.1"/>
    <property type="molecule type" value="Genomic_DNA"/>
</dbReference>
<proteinExistence type="predicted"/>
<reference evidence="1" key="1">
    <citation type="submission" date="2022-12" db="EMBL/GenBank/DDBJ databases">
        <title>Draft genome assemblies for two species of Escallonia (Escalloniales).</title>
        <authorList>
            <person name="Chanderbali A."/>
            <person name="Dervinis C."/>
            <person name="Anghel I."/>
            <person name="Soltis D."/>
            <person name="Soltis P."/>
            <person name="Zapata F."/>
        </authorList>
    </citation>
    <scope>NUCLEOTIDE SEQUENCE</scope>
    <source>
        <strain evidence="1">UCBG64.0493</strain>
        <tissue evidence="1">Leaf</tissue>
    </source>
</reference>
<dbReference type="PANTHER" id="PTHR39741">
    <property type="entry name" value="F-BOX DOMAIN CONTAINING PROTEIN, EXPRESSED"/>
    <property type="match status" value="1"/>
</dbReference>
<name>A0AA88X7G6_9ASTE</name>
<dbReference type="Proteomes" id="UP001188597">
    <property type="component" value="Unassembled WGS sequence"/>
</dbReference>